<reference evidence="1" key="1">
    <citation type="submission" date="2014-09" db="EMBL/GenBank/DDBJ databases">
        <authorList>
            <person name="Magalhaes I.L.F."/>
            <person name="Oliveira U."/>
            <person name="Santos F.R."/>
            <person name="Vidigal T.H.D.A."/>
            <person name="Brescovit A.D."/>
            <person name="Santos A.J."/>
        </authorList>
    </citation>
    <scope>NUCLEOTIDE SEQUENCE</scope>
    <source>
        <tissue evidence="1">Shoot tissue taken approximately 20 cm above the soil surface</tissue>
    </source>
</reference>
<dbReference type="AlphaFoldDB" id="A0A0A9H3Q4"/>
<reference evidence="1" key="2">
    <citation type="journal article" date="2015" name="Data Brief">
        <title>Shoot transcriptome of the giant reed, Arundo donax.</title>
        <authorList>
            <person name="Barrero R.A."/>
            <person name="Guerrero F.D."/>
            <person name="Moolhuijzen P."/>
            <person name="Goolsby J.A."/>
            <person name="Tidwell J."/>
            <person name="Bellgard S.E."/>
            <person name="Bellgard M.I."/>
        </authorList>
    </citation>
    <scope>NUCLEOTIDE SEQUENCE</scope>
    <source>
        <tissue evidence="1">Shoot tissue taken approximately 20 cm above the soil surface</tissue>
    </source>
</reference>
<proteinExistence type="predicted"/>
<evidence type="ECO:0000313" key="1">
    <source>
        <dbReference type="EMBL" id="JAE27498.1"/>
    </source>
</evidence>
<accession>A0A0A9H3Q4</accession>
<name>A0A0A9H3Q4_ARUDO</name>
<protein>
    <submittedName>
        <fullName evidence="1">Uncharacterized protein</fullName>
    </submittedName>
</protein>
<sequence length="31" mass="3842">MSERIRYDLPFRKFSASMLYFFKKTVLPCYC</sequence>
<organism evidence="1">
    <name type="scientific">Arundo donax</name>
    <name type="common">Giant reed</name>
    <name type="synonym">Donax arundinaceus</name>
    <dbReference type="NCBI Taxonomy" id="35708"/>
    <lineage>
        <taxon>Eukaryota</taxon>
        <taxon>Viridiplantae</taxon>
        <taxon>Streptophyta</taxon>
        <taxon>Embryophyta</taxon>
        <taxon>Tracheophyta</taxon>
        <taxon>Spermatophyta</taxon>
        <taxon>Magnoliopsida</taxon>
        <taxon>Liliopsida</taxon>
        <taxon>Poales</taxon>
        <taxon>Poaceae</taxon>
        <taxon>PACMAD clade</taxon>
        <taxon>Arundinoideae</taxon>
        <taxon>Arundineae</taxon>
        <taxon>Arundo</taxon>
    </lineage>
</organism>
<dbReference type="EMBL" id="GBRH01170398">
    <property type="protein sequence ID" value="JAE27498.1"/>
    <property type="molecule type" value="Transcribed_RNA"/>
</dbReference>